<proteinExistence type="predicted"/>
<accession>A0AAJ0F618</accession>
<comment type="caution">
    <text evidence="2">The sequence shown here is derived from an EMBL/GenBank/DDBJ whole genome shotgun (WGS) entry which is preliminary data.</text>
</comment>
<gene>
    <name evidence="2" type="ORF">QBC47DRAFT_311200</name>
</gene>
<reference evidence="2" key="1">
    <citation type="submission" date="2023-06" db="EMBL/GenBank/DDBJ databases">
        <title>Genome-scale phylogeny and comparative genomics of the fungal order Sordariales.</title>
        <authorList>
            <consortium name="Lawrence Berkeley National Laboratory"/>
            <person name="Hensen N."/>
            <person name="Bonometti L."/>
            <person name="Westerberg I."/>
            <person name="Brannstrom I.O."/>
            <person name="Guillou S."/>
            <person name="Cros-Aarteil S."/>
            <person name="Calhoun S."/>
            <person name="Haridas S."/>
            <person name="Kuo A."/>
            <person name="Mondo S."/>
            <person name="Pangilinan J."/>
            <person name="Riley R."/>
            <person name="Labutti K."/>
            <person name="Andreopoulos B."/>
            <person name="Lipzen A."/>
            <person name="Chen C."/>
            <person name="Yanf M."/>
            <person name="Daum C."/>
            <person name="Ng V."/>
            <person name="Clum A."/>
            <person name="Steindorff A."/>
            <person name="Ohm R."/>
            <person name="Martin F."/>
            <person name="Silar P."/>
            <person name="Natvig D."/>
            <person name="Lalanne C."/>
            <person name="Gautier V."/>
            <person name="Ament-Velasquez S.L."/>
            <person name="Kruys A."/>
            <person name="Hutchinson M.I."/>
            <person name="Powell A.J."/>
            <person name="Barry K."/>
            <person name="Miller A.N."/>
            <person name="Grigoriev I.V."/>
            <person name="Debuchy R."/>
            <person name="Gladieux P."/>
            <person name="Thoren M.H."/>
            <person name="Johannesson H."/>
        </authorList>
    </citation>
    <scope>NUCLEOTIDE SEQUENCE</scope>
    <source>
        <strain evidence="2">PSN4</strain>
    </source>
</reference>
<protein>
    <recommendedName>
        <fullName evidence="4">Secreted protein</fullName>
    </recommendedName>
</protein>
<dbReference type="PANTHER" id="PTHR38847">
    <property type="match status" value="1"/>
</dbReference>
<name>A0AAJ0F618_9PEZI</name>
<organism evidence="2 3">
    <name type="scientific">Echria macrotheca</name>
    <dbReference type="NCBI Taxonomy" id="438768"/>
    <lineage>
        <taxon>Eukaryota</taxon>
        <taxon>Fungi</taxon>
        <taxon>Dikarya</taxon>
        <taxon>Ascomycota</taxon>
        <taxon>Pezizomycotina</taxon>
        <taxon>Sordariomycetes</taxon>
        <taxon>Sordariomycetidae</taxon>
        <taxon>Sordariales</taxon>
        <taxon>Schizotheciaceae</taxon>
        <taxon>Echria</taxon>
    </lineage>
</organism>
<feature type="signal peptide" evidence="1">
    <location>
        <begin position="1"/>
        <end position="15"/>
    </location>
</feature>
<keyword evidence="1" id="KW-0732">Signal</keyword>
<dbReference type="EMBL" id="MU839852">
    <property type="protein sequence ID" value="KAK1749775.1"/>
    <property type="molecule type" value="Genomic_DNA"/>
</dbReference>
<evidence type="ECO:0000313" key="2">
    <source>
        <dbReference type="EMBL" id="KAK1749775.1"/>
    </source>
</evidence>
<dbReference type="Pfam" id="PF14273">
    <property type="entry name" value="DUF4360"/>
    <property type="match status" value="1"/>
</dbReference>
<dbReference type="AlphaFoldDB" id="A0AAJ0F618"/>
<dbReference type="PANTHER" id="PTHR38847:SF1">
    <property type="entry name" value="PSEUDOURIDINE SYNTHASE RSUA_RLUA-LIKE DOMAIN-CONTAINING PROTEIN"/>
    <property type="match status" value="1"/>
</dbReference>
<keyword evidence="3" id="KW-1185">Reference proteome</keyword>
<sequence>MRFTPAALLIGAAAAIPAAPLVVPQAPKVTDVKILNISAIGTGCPAGHAFVNVDATGTIFDVAFDQYTSSVGPGNLPADARKNCRISINLAFPEGYQLSIIETRFQGYASLAEGQTGTCRAGYTFAGDSSQEVVFQKNIVAPYEDNYNMVAGVGIESWSRCGSSTAILNVNSEVRITPVTSPNKGLMTVSSPINLSLKWRSCDASSSS</sequence>
<evidence type="ECO:0008006" key="4">
    <source>
        <dbReference type="Google" id="ProtNLM"/>
    </source>
</evidence>
<evidence type="ECO:0000313" key="3">
    <source>
        <dbReference type="Proteomes" id="UP001239445"/>
    </source>
</evidence>
<dbReference type="Proteomes" id="UP001239445">
    <property type="component" value="Unassembled WGS sequence"/>
</dbReference>
<feature type="chain" id="PRO_5042543691" description="Secreted protein" evidence="1">
    <location>
        <begin position="16"/>
        <end position="208"/>
    </location>
</feature>
<evidence type="ECO:0000256" key="1">
    <source>
        <dbReference type="SAM" id="SignalP"/>
    </source>
</evidence>
<dbReference type="InterPro" id="IPR025649">
    <property type="entry name" value="DUF4360"/>
</dbReference>